<feature type="compositionally biased region" description="Basic and acidic residues" evidence="1">
    <location>
        <begin position="33"/>
        <end position="47"/>
    </location>
</feature>
<reference evidence="2" key="1">
    <citation type="submission" date="2019-03" db="EMBL/GenBank/DDBJ databases">
        <authorList>
            <person name="Mank J."/>
            <person name="Almeida P."/>
        </authorList>
    </citation>
    <scope>NUCLEOTIDE SEQUENCE</scope>
    <source>
        <strain evidence="2">78183</strain>
    </source>
</reference>
<proteinExistence type="predicted"/>
<organism evidence="2">
    <name type="scientific">Salix viminalis</name>
    <name type="common">Common osier</name>
    <name type="synonym">Basket willow</name>
    <dbReference type="NCBI Taxonomy" id="40686"/>
    <lineage>
        <taxon>Eukaryota</taxon>
        <taxon>Viridiplantae</taxon>
        <taxon>Streptophyta</taxon>
        <taxon>Embryophyta</taxon>
        <taxon>Tracheophyta</taxon>
        <taxon>Spermatophyta</taxon>
        <taxon>Magnoliopsida</taxon>
        <taxon>eudicotyledons</taxon>
        <taxon>Gunneridae</taxon>
        <taxon>Pentapetalae</taxon>
        <taxon>rosids</taxon>
        <taxon>fabids</taxon>
        <taxon>Malpighiales</taxon>
        <taxon>Salicaceae</taxon>
        <taxon>Saliceae</taxon>
        <taxon>Salix</taxon>
    </lineage>
</organism>
<evidence type="ECO:0000313" key="2">
    <source>
        <dbReference type="EMBL" id="VFU65148.1"/>
    </source>
</evidence>
<sequence length="113" mass="13000">MKKIPGDKSGDVILSTLVHTNISETLYSSRPFHKPETAHYRREDSRWKRERGHRGLSPEATNMMVELSQCHADKRWGKFDRAFRTNTVRSSYVMHYKFAQLFVGGSGGGLQSR</sequence>
<accession>A0A6N2NDJ9</accession>
<protein>
    <submittedName>
        <fullName evidence="2">Uncharacterized protein</fullName>
    </submittedName>
</protein>
<gene>
    <name evidence="2" type="ORF">SVIM_LOCUS499751</name>
</gene>
<evidence type="ECO:0000256" key="1">
    <source>
        <dbReference type="SAM" id="MobiDB-lite"/>
    </source>
</evidence>
<name>A0A6N2NDJ9_SALVM</name>
<feature type="region of interest" description="Disordered" evidence="1">
    <location>
        <begin position="33"/>
        <end position="56"/>
    </location>
</feature>
<dbReference type="AlphaFoldDB" id="A0A6N2NDJ9"/>
<dbReference type="EMBL" id="CAADRP010002274">
    <property type="protein sequence ID" value="VFU65148.1"/>
    <property type="molecule type" value="Genomic_DNA"/>
</dbReference>